<accession>A0AC61QQE0</accession>
<reference evidence="1" key="1">
    <citation type="submission" date="2019-04" db="EMBL/GenBank/DDBJ databases">
        <title>Microbes associate with the intestines of laboratory mice.</title>
        <authorList>
            <person name="Navarre W."/>
            <person name="Wong E."/>
            <person name="Huang K."/>
            <person name="Tropini C."/>
            <person name="Ng K."/>
            <person name="Yu B."/>
        </authorList>
    </citation>
    <scope>NUCLEOTIDE SEQUENCE</scope>
    <source>
        <strain evidence="1">NM73_A23</strain>
    </source>
</reference>
<evidence type="ECO:0000313" key="1">
    <source>
        <dbReference type="EMBL" id="TGX82202.1"/>
    </source>
</evidence>
<organism evidence="1 2">
    <name type="scientific">Palleniella muris</name>
    <dbReference type="NCBI Taxonomy" id="3038145"/>
    <lineage>
        <taxon>Bacteria</taxon>
        <taxon>Pseudomonadati</taxon>
        <taxon>Bacteroidota</taxon>
        <taxon>Bacteroidia</taxon>
        <taxon>Bacteroidales</taxon>
        <taxon>Prevotellaceae</taxon>
        <taxon>Palleniella</taxon>
    </lineage>
</organism>
<evidence type="ECO:0000313" key="2">
    <source>
        <dbReference type="Proteomes" id="UP000308886"/>
    </source>
</evidence>
<sequence>MDAGNVKWVRIGDYIEQCDERNSANVNYPVIGINRDKTFMPTVANLDGVDIAKYKIITKGMFVFSGMQTGRDICIRIGLYDNEQPALVSPAYTTFVINDDKKVLPEYLFMYFNRDESDRYGWFISDSSVRANLDWPRFLDIEIPLPSPNEQQKVVNAWKAFREIKEQNEAKAAPLMQVCQSYIQKAKKNNADKYRIGNAIKIVDTVNKDGHSYEVLGLNSNKVFMPTIASMDTINTSKYKVIRKGEFAFSGMQTGRDKCIRIALYEKDTPALISPAYTTFALDENEPILPEYFMMIFKNSEMDRLGWFYSDSSVRANLDWDRFIDIEIPLLPIELQRAIVNIYKCANEAKQIAEDADRLSREVCPALLQHVIHS</sequence>
<protein>
    <submittedName>
        <fullName evidence="1">Restriction endonuclease subunit S</fullName>
    </submittedName>
</protein>
<comment type="caution">
    <text evidence="1">The sequence shown here is derived from an EMBL/GenBank/DDBJ whole genome shotgun (WGS) entry which is preliminary data.</text>
</comment>
<keyword evidence="1" id="KW-0540">Nuclease</keyword>
<keyword evidence="1" id="KW-0255">Endonuclease</keyword>
<dbReference type="EMBL" id="SRZC01000011">
    <property type="protein sequence ID" value="TGX82202.1"/>
    <property type="molecule type" value="Genomic_DNA"/>
</dbReference>
<proteinExistence type="predicted"/>
<dbReference type="Proteomes" id="UP000308886">
    <property type="component" value="Unassembled WGS sequence"/>
</dbReference>
<gene>
    <name evidence="1" type="ORF">E5358_07820</name>
</gene>
<name>A0AC61QQE0_9BACT</name>
<keyword evidence="1" id="KW-0378">Hydrolase</keyword>
<keyword evidence="2" id="KW-1185">Reference proteome</keyword>